<dbReference type="AlphaFoldDB" id="A0A380P995"/>
<name>A0A380P995_STRGR</name>
<dbReference type="Pfam" id="PF04672">
    <property type="entry name" value="Methyltransf_19"/>
    <property type="match status" value="1"/>
</dbReference>
<dbReference type="Gene3D" id="3.40.50.150">
    <property type="entry name" value="Vaccinia Virus protein VP39"/>
    <property type="match status" value="1"/>
</dbReference>
<organism evidence="1 2">
    <name type="scientific">Streptomyces griseus</name>
    <dbReference type="NCBI Taxonomy" id="1911"/>
    <lineage>
        <taxon>Bacteria</taxon>
        <taxon>Bacillati</taxon>
        <taxon>Actinomycetota</taxon>
        <taxon>Actinomycetes</taxon>
        <taxon>Kitasatosporales</taxon>
        <taxon>Streptomycetaceae</taxon>
        <taxon>Streptomyces</taxon>
    </lineage>
</organism>
<dbReference type="GO" id="GO:0032259">
    <property type="term" value="P:methylation"/>
    <property type="evidence" value="ECO:0007669"/>
    <property type="project" value="UniProtKB-KW"/>
</dbReference>
<evidence type="ECO:0000313" key="1">
    <source>
        <dbReference type="EMBL" id="SUP61801.1"/>
    </source>
</evidence>
<keyword evidence="1" id="KW-0808">Transferase</keyword>
<dbReference type="SUPFAM" id="SSF53335">
    <property type="entry name" value="S-adenosyl-L-methionine-dependent methyltransferases"/>
    <property type="match status" value="1"/>
</dbReference>
<dbReference type="CDD" id="cd02440">
    <property type="entry name" value="AdoMet_MTases"/>
    <property type="match status" value="1"/>
</dbReference>
<dbReference type="InterPro" id="IPR029063">
    <property type="entry name" value="SAM-dependent_MTases_sf"/>
</dbReference>
<dbReference type="InterPro" id="IPR006764">
    <property type="entry name" value="SAM_dep_MeTrfase_SAV2177_type"/>
</dbReference>
<sequence>MPDSDTLPVRAARGDDMRLVPVRGTGRRPPLGPASDLSCHLEGSALMNAGPQYPNLGVDLQPSKPHSARFWNYLLGGKDNYPADQELGERMKREFPAAVELALATRGFLRRSVRYLAAEKGYRQFLDIGTGLPTADNTHEVAQRAAPDARIVYVDNDPIVLAHARALLTSTPEGDTDYIDGDLNDPGKIVAEAARTLDLDQPVALMLMAVIGHVTDPAEAVALVRDYTSRLAPGSALVMCTTLASPEIDAANRSYADSGTQPYVASSAETMLAMAEGLTIAEPGLGPVSRWLPDASGPGPDTQQWGYIAYKPS</sequence>
<dbReference type="EMBL" id="UHID01000008">
    <property type="protein sequence ID" value="SUP61801.1"/>
    <property type="molecule type" value="Genomic_DNA"/>
</dbReference>
<evidence type="ECO:0000313" key="2">
    <source>
        <dbReference type="Proteomes" id="UP000254150"/>
    </source>
</evidence>
<dbReference type="Proteomes" id="UP000254150">
    <property type="component" value="Unassembled WGS sequence"/>
</dbReference>
<dbReference type="PIRSF" id="PIRSF017393">
    <property type="entry name" value="MTase_SAV2177"/>
    <property type="match status" value="1"/>
</dbReference>
<gene>
    <name evidence="1" type="ORF">NCTC7807_04959</name>
</gene>
<proteinExistence type="predicted"/>
<dbReference type="GO" id="GO:0008168">
    <property type="term" value="F:methyltransferase activity"/>
    <property type="evidence" value="ECO:0007669"/>
    <property type="project" value="UniProtKB-KW"/>
</dbReference>
<reference evidence="1 2" key="1">
    <citation type="submission" date="2018-06" db="EMBL/GenBank/DDBJ databases">
        <authorList>
            <consortium name="Pathogen Informatics"/>
            <person name="Doyle S."/>
        </authorList>
    </citation>
    <scope>NUCLEOTIDE SEQUENCE [LARGE SCALE GENOMIC DNA]</scope>
    <source>
        <strain evidence="1 2">NCTC7807</strain>
    </source>
</reference>
<protein>
    <submittedName>
        <fullName evidence="1">S-adenosyl methyltransferase</fullName>
    </submittedName>
</protein>
<accession>A0A380P995</accession>
<keyword evidence="1" id="KW-0489">Methyltransferase</keyword>